<sequence length="224" mass="26337">MLLLEYPSDAKFTPKHLIDSGMLIAEMSNISNKKGVYLASMDVATKKIDKIKDIDNTSDVSSFIVHSSNENKILFEEFDQFNRTSTYYLYNFFDKQLIKIHYIQEVVPIHYTQVTWMSDGVIFNCYDSETKQYLTYMYYFTDRRLKLLIDHNSSSLISKGKDIIYISIDNVNLETNIVRKDLETRQVKVMESIKDKNKYIESLHDNDEKILKVINDNGMKKFLK</sequence>
<protein>
    <submittedName>
        <fullName evidence="1">Uncharacterized protein</fullName>
    </submittedName>
</protein>
<dbReference type="PATRIC" id="fig|87541.4.peg.1154"/>
<name>A0A133XY18_9LACT</name>
<dbReference type="RefSeq" id="WP_060936963.1">
    <property type="nucleotide sequence ID" value="NZ_JASOZP010000007.1"/>
</dbReference>
<dbReference type="EMBL" id="LSCQ01000055">
    <property type="protein sequence ID" value="KXB35829.1"/>
    <property type="molecule type" value="Genomic_DNA"/>
</dbReference>
<reference evidence="1 2" key="1">
    <citation type="submission" date="2016-01" db="EMBL/GenBank/DDBJ databases">
        <authorList>
            <person name="Oliw E.H."/>
        </authorList>
    </citation>
    <scope>NUCLEOTIDE SEQUENCE [LARGE SCALE GENOMIC DNA]</scope>
    <source>
        <strain evidence="1 2">KA00635</strain>
    </source>
</reference>
<organism evidence="1 2">
    <name type="scientific">Aerococcus christensenii</name>
    <dbReference type="NCBI Taxonomy" id="87541"/>
    <lineage>
        <taxon>Bacteria</taxon>
        <taxon>Bacillati</taxon>
        <taxon>Bacillota</taxon>
        <taxon>Bacilli</taxon>
        <taxon>Lactobacillales</taxon>
        <taxon>Aerococcaceae</taxon>
        <taxon>Aerococcus</taxon>
    </lineage>
</organism>
<dbReference type="AlphaFoldDB" id="A0A133XY18"/>
<proteinExistence type="predicted"/>
<dbReference type="Proteomes" id="UP000070422">
    <property type="component" value="Unassembled WGS sequence"/>
</dbReference>
<dbReference type="SUPFAM" id="SSF69304">
    <property type="entry name" value="Tricorn protease N-terminal domain"/>
    <property type="match status" value="1"/>
</dbReference>
<evidence type="ECO:0000313" key="2">
    <source>
        <dbReference type="Proteomes" id="UP000070422"/>
    </source>
</evidence>
<accession>A0A133XY18</accession>
<gene>
    <name evidence="1" type="ORF">HMPREF3187_01166</name>
</gene>
<evidence type="ECO:0000313" key="1">
    <source>
        <dbReference type="EMBL" id="KXB35829.1"/>
    </source>
</evidence>
<comment type="caution">
    <text evidence="1">The sequence shown here is derived from an EMBL/GenBank/DDBJ whole genome shotgun (WGS) entry which is preliminary data.</text>
</comment>